<evidence type="ECO:0000313" key="6">
    <source>
        <dbReference type="EMBL" id="PWJ44286.1"/>
    </source>
</evidence>
<dbReference type="Pfam" id="PF11967">
    <property type="entry name" value="RecO_N"/>
    <property type="match status" value="1"/>
</dbReference>
<evidence type="ECO:0000256" key="4">
    <source>
        <dbReference type="HAMAP-Rule" id="MF_00201"/>
    </source>
</evidence>
<comment type="function">
    <text evidence="4">Involved in DNA repair and RecF pathway recombination.</text>
</comment>
<keyword evidence="3 4" id="KW-0234">DNA repair</keyword>
<keyword evidence="7" id="KW-1185">Reference proteome</keyword>
<organism evidence="6 7">
    <name type="scientific">Sediminitomix flava</name>
    <dbReference type="NCBI Taxonomy" id="379075"/>
    <lineage>
        <taxon>Bacteria</taxon>
        <taxon>Pseudomonadati</taxon>
        <taxon>Bacteroidota</taxon>
        <taxon>Cytophagia</taxon>
        <taxon>Cytophagales</taxon>
        <taxon>Flammeovirgaceae</taxon>
        <taxon>Sediminitomix</taxon>
    </lineage>
</organism>
<dbReference type="OrthoDB" id="9789152at2"/>
<dbReference type="AlphaFoldDB" id="A0A315ZFB9"/>
<dbReference type="EMBL" id="QGDO01000001">
    <property type="protein sequence ID" value="PWJ44286.1"/>
    <property type="molecule type" value="Genomic_DNA"/>
</dbReference>
<dbReference type="NCBIfam" id="TIGR00613">
    <property type="entry name" value="reco"/>
    <property type="match status" value="1"/>
</dbReference>
<dbReference type="HAMAP" id="MF_00201">
    <property type="entry name" value="RecO"/>
    <property type="match status" value="1"/>
</dbReference>
<evidence type="ECO:0000256" key="2">
    <source>
        <dbReference type="ARBA" id="ARBA00023172"/>
    </source>
</evidence>
<comment type="caution">
    <text evidence="6">The sequence shown here is derived from an EMBL/GenBank/DDBJ whole genome shotgun (WGS) entry which is preliminary data.</text>
</comment>
<evidence type="ECO:0000256" key="3">
    <source>
        <dbReference type="ARBA" id="ARBA00023204"/>
    </source>
</evidence>
<gene>
    <name evidence="4" type="primary">recO</name>
    <name evidence="6" type="ORF">BC781_101636</name>
</gene>
<accession>A0A315ZFB9</accession>
<dbReference type="InterPro" id="IPR003717">
    <property type="entry name" value="RecO"/>
</dbReference>
<name>A0A315ZFB9_SEDFL</name>
<dbReference type="Gene3D" id="2.40.50.140">
    <property type="entry name" value="Nucleic acid-binding proteins"/>
    <property type="match status" value="1"/>
</dbReference>
<evidence type="ECO:0000256" key="1">
    <source>
        <dbReference type="ARBA" id="ARBA00022763"/>
    </source>
</evidence>
<proteinExistence type="inferred from homology"/>
<dbReference type="SUPFAM" id="SSF50249">
    <property type="entry name" value="Nucleic acid-binding proteins"/>
    <property type="match status" value="1"/>
</dbReference>
<feature type="domain" description="DNA replication/recombination mediator RecO N-terminal" evidence="5">
    <location>
        <begin position="1"/>
        <end position="80"/>
    </location>
</feature>
<evidence type="ECO:0000259" key="5">
    <source>
        <dbReference type="Pfam" id="PF11967"/>
    </source>
</evidence>
<dbReference type="InterPro" id="IPR022572">
    <property type="entry name" value="DNA_rep/recomb_RecO_N"/>
</dbReference>
<comment type="similarity">
    <text evidence="4">Belongs to the RecO family.</text>
</comment>
<reference evidence="6 7" key="1">
    <citation type="submission" date="2018-03" db="EMBL/GenBank/DDBJ databases">
        <title>Genomic Encyclopedia of Archaeal and Bacterial Type Strains, Phase II (KMG-II): from individual species to whole genera.</title>
        <authorList>
            <person name="Goeker M."/>
        </authorList>
    </citation>
    <scope>NUCLEOTIDE SEQUENCE [LARGE SCALE GENOMIC DNA]</scope>
    <source>
        <strain evidence="6 7">DSM 28229</strain>
    </source>
</reference>
<dbReference type="GO" id="GO:0006310">
    <property type="term" value="P:DNA recombination"/>
    <property type="evidence" value="ECO:0007669"/>
    <property type="project" value="UniProtKB-UniRule"/>
</dbReference>
<sequence>MQVKTRGIVINSLKYGDTSLIVRVFTEALGFRTYMVKGARQKKSAKVAMFQPLTLVEFVAYEQPHREMQRMGEVSIAQPYYSIGLDIRKNTIAFFLSEVLFKILKGEAESYPTLFQFLWAELTAFDQAKENFSYFHLYLLLACLPYLGLDIGSGENLVRQLSEVRADEPKIIAAFDQLLENGSNTAIQLSSSQRDQMMEILLKFYQWHYPSFGEVKSLDILRSIFH</sequence>
<evidence type="ECO:0000313" key="7">
    <source>
        <dbReference type="Proteomes" id="UP000245535"/>
    </source>
</evidence>
<dbReference type="Pfam" id="PF02565">
    <property type="entry name" value="RecO_C"/>
    <property type="match status" value="1"/>
</dbReference>
<protein>
    <recommendedName>
        <fullName evidence="4">DNA repair protein RecO</fullName>
    </recommendedName>
    <alternativeName>
        <fullName evidence="4">Recombination protein O</fullName>
    </alternativeName>
</protein>
<keyword evidence="1 4" id="KW-0227">DNA damage</keyword>
<dbReference type="PANTHER" id="PTHR33991:SF1">
    <property type="entry name" value="DNA REPAIR PROTEIN RECO"/>
    <property type="match status" value="1"/>
</dbReference>
<dbReference type="PANTHER" id="PTHR33991">
    <property type="entry name" value="DNA REPAIR PROTEIN RECO"/>
    <property type="match status" value="1"/>
</dbReference>
<dbReference type="InterPro" id="IPR012340">
    <property type="entry name" value="NA-bd_OB-fold"/>
</dbReference>
<keyword evidence="2 4" id="KW-0233">DNA recombination</keyword>
<dbReference type="Proteomes" id="UP000245535">
    <property type="component" value="Unassembled WGS sequence"/>
</dbReference>
<dbReference type="GO" id="GO:0006302">
    <property type="term" value="P:double-strand break repair"/>
    <property type="evidence" value="ECO:0007669"/>
    <property type="project" value="TreeGrafter"/>
</dbReference>
<dbReference type="GO" id="GO:0043590">
    <property type="term" value="C:bacterial nucleoid"/>
    <property type="evidence" value="ECO:0007669"/>
    <property type="project" value="TreeGrafter"/>
</dbReference>
<dbReference type="RefSeq" id="WP_109615789.1">
    <property type="nucleotide sequence ID" value="NZ_QGDO01000001.1"/>
</dbReference>